<dbReference type="InterPro" id="IPR020613">
    <property type="entry name" value="Thiolase_CS"/>
</dbReference>
<keyword evidence="3 8" id="KW-0808">Transferase</keyword>
<evidence type="ECO:0000313" key="12">
    <source>
        <dbReference type="Proteomes" id="UP000053732"/>
    </source>
</evidence>
<dbReference type="PROSITE" id="PS00098">
    <property type="entry name" value="THIOLASE_1"/>
    <property type="match status" value="1"/>
</dbReference>
<dbReference type="PIRSF" id="PIRSF000429">
    <property type="entry name" value="Ac-CoA_Ac_transf"/>
    <property type="match status" value="1"/>
</dbReference>
<comment type="cofactor">
    <cofactor evidence="1">
        <name>K(+)</name>
        <dbReference type="ChEBI" id="CHEBI:29103"/>
    </cofactor>
</comment>
<evidence type="ECO:0000259" key="9">
    <source>
        <dbReference type="Pfam" id="PF00108"/>
    </source>
</evidence>
<feature type="domain" description="Thiolase C-terminal" evidence="10">
    <location>
        <begin position="291"/>
        <end position="410"/>
    </location>
</feature>
<dbReference type="Gene3D" id="3.40.47.10">
    <property type="match status" value="1"/>
</dbReference>
<evidence type="ECO:0000259" key="10">
    <source>
        <dbReference type="Pfam" id="PF02803"/>
    </source>
</evidence>
<evidence type="ECO:0000256" key="6">
    <source>
        <dbReference type="ARBA" id="ARBA00023315"/>
    </source>
</evidence>
<accession>A0A0G4PKR5</accession>
<dbReference type="AlphaFoldDB" id="A0A0G4PKR5"/>
<feature type="active site" description="Acyl-thioester intermediate" evidence="7">
    <location>
        <position position="110"/>
    </location>
</feature>
<feature type="active site" description="Proton acceptor" evidence="7">
    <location>
        <position position="369"/>
    </location>
</feature>
<dbReference type="Pfam" id="PF00108">
    <property type="entry name" value="Thiolase_N"/>
    <property type="match status" value="1"/>
</dbReference>
<dbReference type="GO" id="GO:0006635">
    <property type="term" value="P:fatty acid beta-oxidation"/>
    <property type="evidence" value="ECO:0007669"/>
    <property type="project" value="TreeGrafter"/>
</dbReference>
<evidence type="ECO:0000256" key="8">
    <source>
        <dbReference type="RuleBase" id="RU003557"/>
    </source>
</evidence>
<feature type="domain" description="Thiolase N-terminal" evidence="9">
    <location>
        <begin position="26"/>
        <end position="280"/>
    </location>
</feature>
<evidence type="ECO:0000256" key="7">
    <source>
        <dbReference type="PIRSR" id="PIRSR000429-1"/>
    </source>
</evidence>
<sequence length="420" mass="44027">MAHKRGLGTHELSLSRHDSITMMNPVYIVGAARTPTARINTQLDSVPGTTLGAIAIREALRRSQVPLDLFSDVYMGQVLQAGAGQAPAKQAAMQAGLAPDIEATTINKVCASGLKAITLAAQNIQLGHAVAQVAGGMESMSNVPGYLKKRDDSNSTENRVIDGLQLDGLINSVDGRSMGACAEGVAQQMGITREDQDDYALAAYYRASQAQQSNIFQEEITPVSVDAGAAEIFDTDSLPHESLFNRLRSLKPVFSPDGTVTAGNACPLSDGASAAVLVDAQAARQFCRGNRVLAKIIAYADASVAPDEFALAPTKAIQLVLERAQMCVEQISLWEINEAFAIVVITSQQLLGLDPDIVNVNGGAIAFGHPLGSSGCRILVSLLHQLAHGQYGVAVVCNGGGGATAVLIQRVEGKDLDAPT</sequence>
<dbReference type="EMBL" id="HG793153">
    <property type="protein sequence ID" value="CRL26992.1"/>
    <property type="molecule type" value="Genomic_DNA"/>
</dbReference>
<protein>
    <submittedName>
        <fullName evidence="11">Thiolase</fullName>
    </submittedName>
</protein>
<dbReference type="STRING" id="1429867.A0A0G4PKR5"/>
<keyword evidence="5" id="KW-0630">Potassium</keyword>
<dbReference type="PROSITE" id="PS00737">
    <property type="entry name" value="THIOLASE_2"/>
    <property type="match status" value="1"/>
</dbReference>
<dbReference type="SUPFAM" id="SSF53901">
    <property type="entry name" value="Thiolase-like"/>
    <property type="match status" value="2"/>
</dbReference>
<comment type="similarity">
    <text evidence="2 8">Belongs to the thiolase-like superfamily. Thiolase family.</text>
</comment>
<dbReference type="InterPro" id="IPR002155">
    <property type="entry name" value="Thiolase"/>
</dbReference>
<keyword evidence="12" id="KW-1185">Reference proteome</keyword>
<reference evidence="11 12" key="1">
    <citation type="journal article" date="2014" name="Nat. Commun.">
        <title>Multiple recent horizontal transfers of a large genomic region in cheese making fungi.</title>
        <authorList>
            <person name="Cheeseman K."/>
            <person name="Ropars J."/>
            <person name="Renault P."/>
            <person name="Dupont J."/>
            <person name="Gouzy J."/>
            <person name="Branca A."/>
            <person name="Abraham A.L."/>
            <person name="Ceppi M."/>
            <person name="Conseiller E."/>
            <person name="Debuchy R."/>
            <person name="Malagnac F."/>
            <person name="Goarin A."/>
            <person name="Silar P."/>
            <person name="Lacoste S."/>
            <person name="Sallet E."/>
            <person name="Bensimon A."/>
            <person name="Giraud T."/>
            <person name="Brygoo Y."/>
        </authorList>
    </citation>
    <scope>NUCLEOTIDE SEQUENCE [LARGE SCALE GENOMIC DNA]</scope>
    <source>
        <strain evidence="12">FM 013</strain>
    </source>
</reference>
<keyword evidence="6 8" id="KW-0012">Acyltransferase</keyword>
<dbReference type="NCBIfam" id="TIGR01930">
    <property type="entry name" value="AcCoA-C-Actrans"/>
    <property type="match status" value="1"/>
</dbReference>
<evidence type="ECO:0000256" key="4">
    <source>
        <dbReference type="ARBA" id="ARBA00022723"/>
    </source>
</evidence>
<evidence type="ECO:0000256" key="1">
    <source>
        <dbReference type="ARBA" id="ARBA00001958"/>
    </source>
</evidence>
<evidence type="ECO:0000256" key="3">
    <source>
        <dbReference type="ARBA" id="ARBA00022679"/>
    </source>
</evidence>
<name>A0A0G4PKR5_PENC3</name>
<dbReference type="InterPro" id="IPR020617">
    <property type="entry name" value="Thiolase_C"/>
</dbReference>
<evidence type="ECO:0000313" key="11">
    <source>
        <dbReference type="EMBL" id="CRL26992.1"/>
    </source>
</evidence>
<dbReference type="GO" id="GO:0046872">
    <property type="term" value="F:metal ion binding"/>
    <property type="evidence" value="ECO:0007669"/>
    <property type="project" value="UniProtKB-KW"/>
</dbReference>
<dbReference type="InterPro" id="IPR016039">
    <property type="entry name" value="Thiolase-like"/>
</dbReference>
<feature type="active site" description="Proton acceptor" evidence="7">
    <location>
        <position position="397"/>
    </location>
</feature>
<proteinExistence type="inferred from homology"/>
<keyword evidence="4" id="KW-0479">Metal-binding</keyword>
<dbReference type="PANTHER" id="PTHR18919:SF156">
    <property type="entry name" value="ACETYL-COA ACETYLTRANSFERASE, MITOCHONDRIAL"/>
    <property type="match status" value="1"/>
</dbReference>
<dbReference type="CDD" id="cd00751">
    <property type="entry name" value="thiolase"/>
    <property type="match status" value="1"/>
</dbReference>
<organism evidence="11 12">
    <name type="scientific">Penicillium camemberti (strain FM 013)</name>
    <dbReference type="NCBI Taxonomy" id="1429867"/>
    <lineage>
        <taxon>Eukaryota</taxon>
        <taxon>Fungi</taxon>
        <taxon>Dikarya</taxon>
        <taxon>Ascomycota</taxon>
        <taxon>Pezizomycotina</taxon>
        <taxon>Eurotiomycetes</taxon>
        <taxon>Eurotiomycetidae</taxon>
        <taxon>Eurotiales</taxon>
        <taxon>Aspergillaceae</taxon>
        <taxon>Penicillium</taxon>
    </lineage>
</organism>
<dbReference type="PANTHER" id="PTHR18919">
    <property type="entry name" value="ACETYL-COA C-ACYLTRANSFERASE"/>
    <property type="match status" value="1"/>
</dbReference>
<dbReference type="GO" id="GO:0003985">
    <property type="term" value="F:acetyl-CoA C-acetyltransferase activity"/>
    <property type="evidence" value="ECO:0007669"/>
    <property type="project" value="TreeGrafter"/>
</dbReference>
<dbReference type="InterPro" id="IPR020616">
    <property type="entry name" value="Thiolase_N"/>
</dbReference>
<gene>
    <name evidence="11" type="ORF">PCAMFM013_S020g000151</name>
</gene>
<dbReference type="GO" id="GO:0005739">
    <property type="term" value="C:mitochondrion"/>
    <property type="evidence" value="ECO:0007669"/>
    <property type="project" value="TreeGrafter"/>
</dbReference>
<dbReference type="Pfam" id="PF02803">
    <property type="entry name" value="Thiolase_C"/>
    <property type="match status" value="1"/>
</dbReference>
<evidence type="ECO:0000256" key="2">
    <source>
        <dbReference type="ARBA" id="ARBA00010982"/>
    </source>
</evidence>
<dbReference type="Proteomes" id="UP000053732">
    <property type="component" value="Unassembled WGS sequence"/>
</dbReference>
<evidence type="ECO:0000256" key="5">
    <source>
        <dbReference type="ARBA" id="ARBA00022958"/>
    </source>
</evidence>
<dbReference type="InterPro" id="IPR020615">
    <property type="entry name" value="Thiolase_acyl_enz_int_AS"/>
</dbReference>